<evidence type="ECO:0000256" key="1">
    <source>
        <dbReference type="ARBA" id="ARBA00004123"/>
    </source>
</evidence>
<accession>A0AAD3H6H9</accession>
<dbReference type="PANTHER" id="PTHR10015">
    <property type="entry name" value="HEAT SHOCK TRANSCRIPTION FACTOR"/>
    <property type="match status" value="1"/>
</dbReference>
<feature type="domain" description="HSF-type DNA-binding" evidence="5">
    <location>
        <begin position="108"/>
        <end position="203"/>
    </location>
</feature>
<gene>
    <name evidence="6" type="ORF">CTEN210_08274</name>
</gene>
<dbReference type="SMART" id="SM00415">
    <property type="entry name" value="HSF"/>
    <property type="match status" value="1"/>
</dbReference>
<dbReference type="GO" id="GO:0005634">
    <property type="term" value="C:nucleus"/>
    <property type="evidence" value="ECO:0007669"/>
    <property type="project" value="UniProtKB-SubCell"/>
</dbReference>
<dbReference type="InterPro" id="IPR036390">
    <property type="entry name" value="WH_DNA-bd_sf"/>
</dbReference>
<evidence type="ECO:0000256" key="4">
    <source>
        <dbReference type="RuleBase" id="RU004020"/>
    </source>
</evidence>
<comment type="similarity">
    <text evidence="4">Belongs to the HSF family.</text>
</comment>
<comment type="subcellular location">
    <subcellularLocation>
        <location evidence="1">Nucleus</location>
    </subcellularLocation>
</comment>
<dbReference type="EMBL" id="BLLK01000045">
    <property type="protein sequence ID" value="GFH51798.1"/>
    <property type="molecule type" value="Genomic_DNA"/>
</dbReference>
<dbReference type="Proteomes" id="UP001054902">
    <property type="component" value="Unassembled WGS sequence"/>
</dbReference>
<keyword evidence="2" id="KW-0238">DNA-binding</keyword>
<evidence type="ECO:0000256" key="3">
    <source>
        <dbReference type="ARBA" id="ARBA00023242"/>
    </source>
</evidence>
<evidence type="ECO:0000313" key="7">
    <source>
        <dbReference type="Proteomes" id="UP001054902"/>
    </source>
</evidence>
<dbReference type="GO" id="GO:0003700">
    <property type="term" value="F:DNA-binding transcription factor activity"/>
    <property type="evidence" value="ECO:0007669"/>
    <property type="project" value="InterPro"/>
</dbReference>
<dbReference type="AlphaFoldDB" id="A0AAD3H6H9"/>
<reference evidence="6 7" key="1">
    <citation type="journal article" date="2021" name="Sci. Rep.">
        <title>The genome of the diatom Chaetoceros tenuissimus carries an ancient integrated fragment of an extant virus.</title>
        <authorList>
            <person name="Hongo Y."/>
            <person name="Kimura K."/>
            <person name="Takaki Y."/>
            <person name="Yoshida Y."/>
            <person name="Baba S."/>
            <person name="Kobayashi G."/>
            <person name="Nagasaki K."/>
            <person name="Hano T."/>
            <person name="Tomaru Y."/>
        </authorList>
    </citation>
    <scope>NUCLEOTIDE SEQUENCE [LARGE SCALE GENOMIC DNA]</scope>
    <source>
        <strain evidence="6 7">NIES-3715</strain>
    </source>
</reference>
<dbReference type="GO" id="GO:0043565">
    <property type="term" value="F:sequence-specific DNA binding"/>
    <property type="evidence" value="ECO:0007669"/>
    <property type="project" value="InterPro"/>
</dbReference>
<keyword evidence="7" id="KW-1185">Reference proteome</keyword>
<dbReference type="InterPro" id="IPR036388">
    <property type="entry name" value="WH-like_DNA-bd_sf"/>
</dbReference>
<evidence type="ECO:0000256" key="2">
    <source>
        <dbReference type="ARBA" id="ARBA00023125"/>
    </source>
</evidence>
<comment type="caution">
    <text evidence="6">The sequence shown here is derived from an EMBL/GenBank/DDBJ whole genome shotgun (WGS) entry which is preliminary data.</text>
</comment>
<sequence length="305" mass="34780">MNPQLVTRNSHTELTAAIALASLVGSPNFYHTSRPEEALYQQQREAFPLLQADFAQEHLLMLQHQGSRRRGVESLMPSSGTYHIPEQETRLRVNSVDDLVKSSKLNKANKKFPEILHDILENAKYHDIVAWLPGGKAFIIIDRERFTAEILPKHLKATQFQSFARKLSRWNFTRVPKGPYAGAYYNKLFRKSSKSLCNLISCDEKKMKAKMDTLLHGYKNRESIPKTKLSAAPRRIPLMQNRPNEVLRSLSNTSIQNNIQNFSSFPISYGVPELALTAQLGNISRQSTDFHAFNSPLNMSRPAFR</sequence>
<protein>
    <recommendedName>
        <fullName evidence="5">HSF-type DNA-binding domain-containing protein</fullName>
    </recommendedName>
</protein>
<dbReference type="FunFam" id="1.10.10.10:FF:000479">
    <property type="entry name" value="Predicted protein"/>
    <property type="match status" value="1"/>
</dbReference>
<dbReference type="Gene3D" id="1.10.10.10">
    <property type="entry name" value="Winged helix-like DNA-binding domain superfamily/Winged helix DNA-binding domain"/>
    <property type="match status" value="1"/>
</dbReference>
<keyword evidence="3" id="KW-0539">Nucleus</keyword>
<dbReference type="PANTHER" id="PTHR10015:SF206">
    <property type="entry name" value="HSF-TYPE DNA-BINDING DOMAIN-CONTAINING PROTEIN"/>
    <property type="match status" value="1"/>
</dbReference>
<organism evidence="6 7">
    <name type="scientific">Chaetoceros tenuissimus</name>
    <dbReference type="NCBI Taxonomy" id="426638"/>
    <lineage>
        <taxon>Eukaryota</taxon>
        <taxon>Sar</taxon>
        <taxon>Stramenopiles</taxon>
        <taxon>Ochrophyta</taxon>
        <taxon>Bacillariophyta</taxon>
        <taxon>Coscinodiscophyceae</taxon>
        <taxon>Chaetocerotophycidae</taxon>
        <taxon>Chaetocerotales</taxon>
        <taxon>Chaetocerotaceae</taxon>
        <taxon>Chaetoceros</taxon>
    </lineage>
</organism>
<dbReference type="SUPFAM" id="SSF46785">
    <property type="entry name" value="Winged helix' DNA-binding domain"/>
    <property type="match status" value="1"/>
</dbReference>
<dbReference type="InterPro" id="IPR000232">
    <property type="entry name" value="HSF_DNA-bd"/>
</dbReference>
<proteinExistence type="inferred from homology"/>
<evidence type="ECO:0000259" key="5">
    <source>
        <dbReference type="SMART" id="SM00415"/>
    </source>
</evidence>
<dbReference type="Pfam" id="PF00447">
    <property type="entry name" value="HSF_DNA-bind"/>
    <property type="match status" value="1"/>
</dbReference>
<name>A0AAD3H6H9_9STRA</name>
<evidence type="ECO:0000313" key="6">
    <source>
        <dbReference type="EMBL" id="GFH51798.1"/>
    </source>
</evidence>